<evidence type="ECO:0000313" key="1">
    <source>
        <dbReference type="EMBL" id="GII24279.1"/>
    </source>
</evidence>
<dbReference type="RefSeq" id="WP_168116599.1">
    <property type="nucleotide sequence ID" value="NZ_BOON01000035.1"/>
</dbReference>
<keyword evidence="2" id="KW-1185">Reference proteome</keyword>
<organism evidence="1 2">
    <name type="scientific">Planosporangium mesophilum</name>
    <dbReference type="NCBI Taxonomy" id="689768"/>
    <lineage>
        <taxon>Bacteria</taxon>
        <taxon>Bacillati</taxon>
        <taxon>Actinomycetota</taxon>
        <taxon>Actinomycetes</taxon>
        <taxon>Micromonosporales</taxon>
        <taxon>Micromonosporaceae</taxon>
        <taxon>Planosporangium</taxon>
    </lineage>
</organism>
<proteinExistence type="predicted"/>
<dbReference type="EMBL" id="BOON01000035">
    <property type="protein sequence ID" value="GII24279.1"/>
    <property type="molecule type" value="Genomic_DNA"/>
</dbReference>
<sequence>MPFNISHRSPEEIEDLNRLADEVVSALSRAGLPAAMEVDAIDDHMGALVYVDTVADAIGGVHVRWRPHPELAAASRRAFEAGDYTHADMDFDGAVAEAMAASIMRILQRAGFQVQDAAELNDYQPFEVRVHR</sequence>
<protein>
    <submittedName>
        <fullName evidence="1">Uncharacterized protein</fullName>
    </submittedName>
</protein>
<reference evidence="1" key="1">
    <citation type="submission" date="2021-01" db="EMBL/GenBank/DDBJ databases">
        <title>Whole genome shotgun sequence of Planosporangium mesophilum NBRC 109066.</title>
        <authorList>
            <person name="Komaki H."/>
            <person name="Tamura T."/>
        </authorList>
    </citation>
    <scope>NUCLEOTIDE SEQUENCE</scope>
    <source>
        <strain evidence="1">NBRC 109066</strain>
    </source>
</reference>
<accession>A0A8J3TDF9</accession>
<comment type="caution">
    <text evidence="1">The sequence shown here is derived from an EMBL/GenBank/DDBJ whole genome shotgun (WGS) entry which is preliminary data.</text>
</comment>
<dbReference type="Proteomes" id="UP000599074">
    <property type="component" value="Unassembled WGS sequence"/>
</dbReference>
<dbReference type="AlphaFoldDB" id="A0A8J3TDF9"/>
<name>A0A8J3TDF9_9ACTN</name>
<evidence type="ECO:0000313" key="2">
    <source>
        <dbReference type="Proteomes" id="UP000599074"/>
    </source>
</evidence>
<gene>
    <name evidence="1" type="ORF">Pme01_38760</name>
</gene>